<dbReference type="Proteomes" id="UP000314983">
    <property type="component" value="Chromosome 16"/>
</dbReference>
<organism evidence="5 6">
    <name type="scientific">Electrophorus electricus</name>
    <name type="common">Electric eel</name>
    <name type="synonym">Gymnotus electricus</name>
    <dbReference type="NCBI Taxonomy" id="8005"/>
    <lineage>
        <taxon>Eukaryota</taxon>
        <taxon>Metazoa</taxon>
        <taxon>Chordata</taxon>
        <taxon>Craniata</taxon>
        <taxon>Vertebrata</taxon>
        <taxon>Euteleostomi</taxon>
        <taxon>Actinopterygii</taxon>
        <taxon>Neopterygii</taxon>
        <taxon>Teleostei</taxon>
        <taxon>Ostariophysi</taxon>
        <taxon>Gymnotiformes</taxon>
        <taxon>Gymnotoidei</taxon>
        <taxon>Gymnotidae</taxon>
        <taxon>Electrophorus</taxon>
    </lineage>
</organism>
<dbReference type="PANTHER" id="PTHR10903:SF170">
    <property type="entry name" value="GTPASE IMAP FAMILY MEMBER 7"/>
    <property type="match status" value="1"/>
</dbReference>
<proteinExistence type="inferred from homology"/>
<evidence type="ECO:0000256" key="3">
    <source>
        <dbReference type="ARBA" id="ARBA00023134"/>
    </source>
</evidence>
<name>A0A4W4H989_ELEEL</name>
<keyword evidence="2" id="KW-0547">Nucleotide-binding</keyword>
<protein>
    <recommendedName>
        <fullName evidence="4">AIG1-type G domain-containing protein</fullName>
    </recommendedName>
</protein>
<dbReference type="GeneTree" id="ENSGT01140000282522"/>
<dbReference type="Pfam" id="PF04548">
    <property type="entry name" value="AIG1"/>
    <property type="match status" value="1"/>
</dbReference>
<dbReference type="InterPro" id="IPR045058">
    <property type="entry name" value="GIMA/IAN/Toc"/>
</dbReference>
<dbReference type="OMA" id="NCYTEEP"/>
<dbReference type="PANTHER" id="PTHR10903">
    <property type="entry name" value="GTPASE, IMAP FAMILY MEMBER-RELATED"/>
    <property type="match status" value="1"/>
</dbReference>
<feature type="domain" description="AIG1-type G" evidence="4">
    <location>
        <begin position="8"/>
        <end position="213"/>
    </location>
</feature>
<dbReference type="GO" id="GO:0005525">
    <property type="term" value="F:GTP binding"/>
    <property type="evidence" value="ECO:0007669"/>
    <property type="project" value="UniProtKB-KW"/>
</dbReference>
<dbReference type="InterPro" id="IPR006703">
    <property type="entry name" value="G_AIG1"/>
</dbReference>
<evidence type="ECO:0000259" key="4">
    <source>
        <dbReference type="PROSITE" id="PS51720"/>
    </source>
</evidence>
<comment type="similarity">
    <text evidence="1">Belongs to the TRAFAC class TrmE-Era-EngA-EngB-Septin-like GTPase superfamily. AIG1/Toc34/Toc159-like paraseptin GTPase family. IAN subfamily.</text>
</comment>
<reference evidence="5" key="5">
    <citation type="submission" date="2025-09" db="UniProtKB">
        <authorList>
            <consortium name="Ensembl"/>
        </authorList>
    </citation>
    <scope>IDENTIFICATION</scope>
</reference>
<evidence type="ECO:0000256" key="1">
    <source>
        <dbReference type="ARBA" id="ARBA00008535"/>
    </source>
</evidence>
<reference evidence="6" key="1">
    <citation type="journal article" date="2014" name="Science">
        <title>Nonhuman genetics. Genomic basis for the convergent evolution of electric organs.</title>
        <authorList>
            <person name="Gallant J.R."/>
            <person name="Traeger L.L."/>
            <person name="Volkening J.D."/>
            <person name="Moffett H."/>
            <person name="Chen P.H."/>
            <person name="Novina C.D."/>
            <person name="Phillips G.N.Jr."/>
            <person name="Anand R."/>
            <person name="Wells G.B."/>
            <person name="Pinch M."/>
            <person name="Guth R."/>
            <person name="Unguez G.A."/>
            <person name="Albert J.S."/>
            <person name="Zakon H.H."/>
            <person name="Samanta M.P."/>
            <person name="Sussman M.R."/>
        </authorList>
    </citation>
    <scope>NUCLEOTIDE SEQUENCE [LARGE SCALE GENOMIC DNA]</scope>
</reference>
<evidence type="ECO:0000256" key="2">
    <source>
        <dbReference type="ARBA" id="ARBA00022741"/>
    </source>
</evidence>
<dbReference type="AlphaFoldDB" id="A0A4W4H989"/>
<reference evidence="6" key="2">
    <citation type="journal article" date="2017" name="Sci. Adv.">
        <title>A tail of two voltages: Proteomic comparison of the three electric organs of the electric eel.</title>
        <authorList>
            <person name="Traeger L.L."/>
            <person name="Sabat G."/>
            <person name="Barrett-Wilt G.A."/>
            <person name="Wells G.B."/>
            <person name="Sussman M.R."/>
        </authorList>
    </citation>
    <scope>NUCLEOTIDE SEQUENCE [LARGE SCALE GENOMIC DNA]</scope>
</reference>
<keyword evidence="3" id="KW-0342">GTP-binding</keyword>
<dbReference type="InterPro" id="IPR027417">
    <property type="entry name" value="P-loop_NTPase"/>
</dbReference>
<evidence type="ECO:0000313" key="5">
    <source>
        <dbReference type="Ensembl" id="ENSEEEP00000045313.2"/>
    </source>
</evidence>
<sequence>MCVSAQAALDTGLMLLGRSGAGKSASGNTILGRQVFEDSFSFLPVTKDCKTQSGVVSGRKVKVTDIPGLLECISTNCYTEEPAAHVFLLVVRLGRITEDDRDSVRHISEEFGSGALNRTLKSVYKLLDHSPPVLKELISMCGGGYHVFNNKDMTDGRQAEELLVKIEAIKNLNNVYSIQGNIKNVHSVKNITGEKEALYIFFIICIVLLLVDL</sequence>
<dbReference type="STRING" id="8005.ENSEEEP00000045313"/>
<dbReference type="Ensembl" id="ENSEEET00000045820.2">
    <property type="protein sequence ID" value="ENSEEEP00000045313.2"/>
    <property type="gene ID" value="ENSEEEG00000021392.2"/>
</dbReference>
<keyword evidence="6" id="KW-1185">Reference proteome</keyword>
<dbReference type="SUPFAM" id="SSF52540">
    <property type="entry name" value="P-loop containing nucleoside triphosphate hydrolases"/>
    <property type="match status" value="1"/>
</dbReference>
<accession>A0A4W4H989</accession>
<reference evidence="5" key="3">
    <citation type="submission" date="2020-05" db="EMBL/GenBank/DDBJ databases">
        <title>Electrophorus electricus (electric eel) genome, fEleEle1, primary haplotype.</title>
        <authorList>
            <person name="Myers G."/>
            <person name="Meyer A."/>
            <person name="Fedrigo O."/>
            <person name="Formenti G."/>
            <person name="Rhie A."/>
            <person name="Tracey A."/>
            <person name="Sims Y."/>
            <person name="Jarvis E.D."/>
        </authorList>
    </citation>
    <scope>NUCLEOTIDE SEQUENCE [LARGE SCALE GENOMIC DNA]</scope>
</reference>
<dbReference type="Gene3D" id="3.40.50.300">
    <property type="entry name" value="P-loop containing nucleotide triphosphate hydrolases"/>
    <property type="match status" value="1"/>
</dbReference>
<evidence type="ECO:0000313" key="6">
    <source>
        <dbReference type="Proteomes" id="UP000314983"/>
    </source>
</evidence>
<reference evidence="5" key="4">
    <citation type="submission" date="2025-08" db="UniProtKB">
        <authorList>
            <consortium name="Ensembl"/>
        </authorList>
    </citation>
    <scope>IDENTIFICATION</scope>
</reference>
<dbReference type="PROSITE" id="PS51720">
    <property type="entry name" value="G_AIG1"/>
    <property type="match status" value="1"/>
</dbReference>